<reference evidence="3 4" key="1">
    <citation type="journal article" date="2019" name="Environ. Microbiol.">
        <title>Species interactions and distinct microbial communities in high Arctic permafrost affected cryosols are associated with the CH4 and CO2 gas fluxes.</title>
        <authorList>
            <person name="Altshuler I."/>
            <person name="Hamel J."/>
            <person name="Turney S."/>
            <person name="Magnuson E."/>
            <person name="Levesque R."/>
            <person name="Greer C."/>
            <person name="Whyte L.G."/>
        </authorList>
    </citation>
    <scope>NUCLEOTIDE SEQUENCE [LARGE SCALE GENOMIC DNA]</scope>
    <source>
        <strain evidence="3 4">E4</strain>
    </source>
</reference>
<feature type="domain" description="N-acetyltransferase" evidence="2">
    <location>
        <begin position="1"/>
        <end position="150"/>
    </location>
</feature>
<dbReference type="Pfam" id="PF00583">
    <property type="entry name" value="Acetyltransf_1"/>
    <property type="match status" value="1"/>
</dbReference>
<dbReference type="PROSITE" id="PS51186">
    <property type="entry name" value="GNAT"/>
    <property type="match status" value="1"/>
</dbReference>
<dbReference type="SUPFAM" id="SSF55729">
    <property type="entry name" value="Acyl-CoA N-acyltransferases (Nat)"/>
    <property type="match status" value="1"/>
</dbReference>
<dbReference type="CDD" id="cd04301">
    <property type="entry name" value="NAT_SF"/>
    <property type="match status" value="1"/>
</dbReference>
<protein>
    <submittedName>
        <fullName evidence="3">GNAT family N-acetyltransferase</fullName>
    </submittedName>
</protein>
<keyword evidence="4" id="KW-1185">Reference proteome</keyword>
<gene>
    <name evidence="3" type="ORF">EAH77_14355</name>
</gene>
<sequence>MSIRKALPTDNSGAKAVVQKSLASFGLIADFDNLDAAIGALGQANTPNAIELVAEVDGKLVGCLAIQSMEGAIAKLFGFHVDASMQGQGIGRTLLGEGIAQAVIHNFTQLELDTWGDMGAAVHLYESLGWVRGPDPLPESGADRFYCLALVR</sequence>
<dbReference type="PANTHER" id="PTHR13947">
    <property type="entry name" value="GNAT FAMILY N-ACETYLTRANSFERASE"/>
    <property type="match status" value="1"/>
</dbReference>
<dbReference type="InterPro" id="IPR000182">
    <property type="entry name" value="GNAT_dom"/>
</dbReference>
<dbReference type="AlphaFoldDB" id="A0A502GIK4"/>
<comment type="caution">
    <text evidence="3">The sequence shown here is derived from an EMBL/GenBank/DDBJ whole genome shotgun (WGS) entry which is preliminary data.</text>
</comment>
<dbReference type="RefSeq" id="WP_140473475.1">
    <property type="nucleotide sequence ID" value="NZ_RCZD01000007.1"/>
</dbReference>
<dbReference type="PANTHER" id="PTHR13947:SF37">
    <property type="entry name" value="LD18367P"/>
    <property type="match status" value="1"/>
</dbReference>
<accession>A0A502GIK4</accession>
<evidence type="ECO:0000313" key="4">
    <source>
        <dbReference type="Proteomes" id="UP000317663"/>
    </source>
</evidence>
<keyword evidence="1 3" id="KW-0808">Transferase</keyword>
<dbReference type="Proteomes" id="UP000317663">
    <property type="component" value="Unassembled WGS sequence"/>
</dbReference>
<dbReference type="GO" id="GO:0008080">
    <property type="term" value="F:N-acetyltransferase activity"/>
    <property type="evidence" value="ECO:0007669"/>
    <property type="project" value="InterPro"/>
</dbReference>
<dbReference type="EMBL" id="RCZD01000007">
    <property type="protein sequence ID" value="TPG60786.1"/>
    <property type="molecule type" value="Genomic_DNA"/>
</dbReference>
<evidence type="ECO:0000259" key="2">
    <source>
        <dbReference type="PROSITE" id="PS51186"/>
    </source>
</evidence>
<name>A0A502GIK4_9GAMM</name>
<dbReference type="InterPro" id="IPR050769">
    <property type="entry name" value="NAT_camello-type"/>
</dbReference>
<dbReference type="OrthoDB" id="9789605at2"/>
<proteinExistence type="predicted"/>
<evidence type="ECO:0000313" key="3">
    <source>
        <dbReference type="EMBL" id="TPG60786.1"/>
    </source>
</evidence>
<dbReference type="InterPro" id="IPR016181">
    <property type="entry name" value="Acyl_CoA_acyltransferase"/>
</dbReference>
<organism evidence="3 4">
    <name type="scientific">Ewingella americana</name>
    <dbReference type="NCBI Taxonomy" id="41202"/>
    <lineage>
        <taxon>Bacteria</taxon>
        <taxon>Pseudomonadati</taxon>
        <taxon>Pseudomonadota</taxon>
        <taxon>Gammaproteobacteria</taxon>
        <taxon>Enterobacterales</taxon>
        <taxon>Yersiniaceae</taxon>
        <taxon>Ewingella</taxon>
    </lineage>
</organism>
<dbReference type="Gene3D" id="3.40.630.30">
    <property type="match status" value="1"/>
</dbReference>
<evidence type="ECO:0000256" key="1">
    <source>
        <dbReference type="ARBA" id="ARBA00022679"/>
    </source>
</evidence>